<evidence type="ECO:0000313" key="4">
    <source>
        <dbReference type="Proteomes" id="UP000536534"/>
    </source>
</evidence>
<proteinExistence type="predicted"/>
<dbReference type="AlphaFoldDB" id="A0A7X7R8J1"/>
<dbReference type="EMBL" id="JAAYYV010000218">
    <property type="protein sequence ID" value="NLF54403.1"/>
    <property type="molecule type" value="Genomic_DNA"/>
</dbReference>
<comment type="caution">
    <text evidence="3">The sequence shown here is derived from an EMBL/GenBank/DDBJ whole genome shotgun (WGS) entry which is preliminary data.</text>
</comment>
<keyword evidence="1" id="KW-0732">Signal</keyword>
<evidence type="ECO:0000313" key="3">
    <source>
        <dbReference type="EMBL" id="NLF54403.1"/>
    </source>
</evidence>
<gene>
    <name evidence="3" type="ORF">GX576_08430</name>
</gene>
<feature type="signal peptide" evidence="1">
    <location>
        <begin position="1"/>
        <end position="30"/>
    </location>
</feature>
<evidence type="ECO:0000256" key="1">
    <source>
        <dbReference type="SAM" id="SignalP"/>
    </source>
</evidence>
<organism evidence="3 4">
    <name type="scientific">Thauera phenolivorans</name>
    <dbReference type="NCBI Taxonomy" id="1792543"/>
    <lineage>
        <taxon>Bacteria</taxon>
        <taxon>Pseudomonadati</taxon>
        <taxon>Pseudomonadota</taxon>
        <taxon>Betaproteobacteria</taxon>
        <taxon>Rhodocyclales</taxon>
        <taxon>Zoogloeaceae</taxon>
        <taxon>Thauera</taxon>
    </lineage>
</organism>
<dbReference type="Proteomes" id="UP000536534">
    <property type="component" value="Unassembled WGS sequence"/>
</dbReference>
<sequence>MISLTENSRRIVRAVACALAASLLPAVASATVLYEQAPIDDGESYESVVSSSLQSADDFTLSNTQWVGGFDWWGVEAATEAFLIRIFDTTEGGASPVFACGYGVVGCGLTVDVTPTTLLDSWTYPIFRYSVDLADAFEAAANTRYLLSISNEDELSATVQPADITVEAPDYANWYWLSGGAGDDGSSYLRAGDDQDWIESPPDFAFAVRGVAESTPVPEPASLMLLGVAGLGAMFATRRRRTGD</sequence>
<name>A0A7X7R8J1_9RHOO</name>
<feature type="domain" description="Ice-binding protein C-terminal" evidence="2">
    <location>
        <begin position="216"/>
        <end position="240"/>
    </location>
</feature>
<accession>A0A7X7R8J1</accession>
<feature type="chain" id="PRO_5031457075" evidence="1">
    <location>
        <begin position="31"/>
        <end position="244"/>
    </location>
</feature>
<evidence type="ECO:0000259" key="2">
    <source>
        <dbReference type="Pfam" id="PF07589"/>
    </source>
</evidence>
<dbReference type="Pfam" id="PF07589">
    <property type="entry name" value="PEP-CTERM"/>
    <property type="match status" value="1"/>
</dbReference>
<protein>
    <submittedName>
        <fullName evidence="3">PEP-CTERM sorting domain-containing protein</fullName>
    </submittedName>
</protein>
<dbReference type="InterPro" id="IPR013424">
    <property type="entry name" value="Ice-binding_C"/>
</dbReference>
<dbReference type="NCBIfam" id="TIGR02595">
    <property type="entry name" value="PEP_CTERM"/>
    <property type="match status" value="1"/>
</dbReference>
<reference evidence="3 4" key="1">
    <citation type="journal article" date="2020" name="Biotechnol. Biofuels">
        <title>New insights from the biogas microbiome by comprehensive genome-resolved metagenomics of nearly 1600 species originating from multiple anaerobic digesters.</title>
        <authorList>
            <person name="Campanaro S."/>
            <person name="Treu L."/>
            <person name="Rodriguez-R L.M."/>
            <person name="Kovalovszki A."/>
            <person name="Ziels R.M."/>
            <person name="Maus I."/>
            <person name="Zhu X."/>
            <person name="Kougias P.G."/>
            <person name="Basile A."/>
            <person name="Luo G."/>
            <person name="Schluter A."/>
            <person name="Konstantinidis K.T."/>
            <person name="Angelidaki I."/>
        </authorList>
    </citation>
    <scope>NUCLEOTIDE SEQUENCE [LARGE SCALE GENOMIC DNA]</scope>
    <source>
        <strain evidence="3">AS06rmzACSIP_256</strain>
    </source>
</reference>